<comment type="similarity">
    <text evidence="1">Belongs to the aldo/keto reductase family.</text>
</comment>
<dbReference type="InterPro" id="IPR023210">
    <property type="entry name" value="NADP_OxRdtase_dom"/>
</dbReference>
<evidence type="ECO:0000259" key="4">
    <source>
        <dbReference type="Pfam" id="PF00248"/>
    </source>
</evidence>
<dbReference type="PANTHER" id="PTHR43827:SF3">
    <property type="entry name" value="NADP-DEPENDENT OXIDOREDUCTASE DOMAIN-CONTAINING PROTEIN"/>
    <property type="match status" value="1"/>
</dbReference>
<evidence type="ECO:0000256" key="1">
    <source>
        <dbReference type="ARBA" id="ARBA00007905"/>
    </source>
</evidence>
<dbReference type="Gene3D" id="3.20.20.100">
    <property type="entry name" value="NADP-dependent oxidoreductase domain"/>
    <property type="match status" value="1"/>
</dbReference>
<evidence type="ECO:0000256" key="2">
    <source>
        <dbReference type="ARBA" id="ARBA00022857"/>
    </source>
</evidence>
<keyword evidence="6" id="KW-1185">Reference proteome</keyword>
<proteinExistence type="inferred from homology"/>
<evidence type="ECO:0000313" key="6">
    <source>
        <dbReference type="Proteomes" id="UP001055115"/>
    </source>
</evidence>
<keyword evidence="3" id="KW-0560">Oxidoreductase</keyword>
<dbReference type="Proteomes" id="UP001055115">
    <property type="component" value="Unassembled WGS sequence"/>
</dbReference>
<evidence type="ECO:0000313" key="5">
    <source>
        <dbReference type="EMBL" id="GKT51952.1"/>
    </source>
</evidence>
<accession>A0AA37PGU0</accession>
<dbReference type="SUPFAM" id="SSF51430">
    <property type="entry name" value="NAD(P)-linked oxidoreductase"/>
    <property type="match status" value="1"/>
</dbReference>
<name>A0AA37PGU0_9PEZI</name>
<dbReference type="AlphaFoldDB" id="A0AA37PGU0"/>
<dbReference type="PANTHER" id="PTHR43827">
    <property type="entry name" value="2,5-DIKETO-D-GLUCONIC ACID REDUCTASE"/>
    <property type="match status" value="1"/>
</dbReference>
<dbReference type="Pfam" id="PF00248">
    <property type="entry name" value="Aldo_ket_red"/>
    <property type="match status" value="1"/>
</dbReference>
<dbReference type="PRINTS" id="PR00069">
    <property type="entry name" value="ALDKETRDTASE"/>
</dbReference>
<gene>
    <name evidence="5" type="ORF">ColSpa_12133</name>
</gene>
<keyword evidence="2" id="KW-0521">NADP</keyword>
<dbReference type="InterPro" id="IPR036812">
    <property type="entry name" value="NAD(P)_OxRdtase_dom_sf"/>
</dbReference>
<dbReference type="RefSeq" id="XP_049134302.1">
    <property type="nucleotide sequence ID" value="XM_049278345.1"/>
</dbReference>
<organism evidence="5 6">
    <name type="scientific">Colletotrichum spaethianum</name>
    <dbReference type="NCBI Taxonomy" id="700344"/>
    <lineage>
        <taxon>Eukaryota</taxon>
        <taxon>Fungi</taxon>
        <taxon>Dikarya</taxon>
        <taxon>Ascomycota</taxon>
        <taxon>Pezizomycotina</taxon>
        <taxon>Sordariomycetes</taxon>
        <taxon>Hypocreomycetidae</taxon>
        <taxon>Glomerellales</taxon>
        <taxon>Glomerellaceae</taxon>
        <taxon>Colletotrichum</taxon>
        <taxon>Colletotrichum spaethianum species complex</taxon>
    </lineage>
</organism>
<evidence type="ECO:0000256" key="3">
    <source>
        <dbReference type="ARBA" id="ARBA00023002"/>
    </source>
</evidence>
<feature type="domain" description="NADP-dependent oxidoreductase" evidence="4">
    <location>
        <begin position="33"/>
        <end position="299"/>
    </location>
</feature>
<comment type="caution">
    <text evidence="5">The sequence shown here is derived from an EMBL/GenBank/DDBJ whole genome shotgun (WGS) entry which is preliminary data.</text>
</comment>
<protein>
    <submittedName>
        <fullName evidence="5">NAD/NADP-dependent indole-3-acetaldehyde reductase</fullName>
    </submittedName>
</protein>
<dbReference type="EMBL" id="BQXU01000057">
    <property type="protein sequence ID" value="GKT51952.1"/>
    <property type="molecule type" value="Genomic_DNA"/>
</dbReference>
<reference evidence="5 6" key="1">
    <citation type="submission" date="2022-03" db="EMBL/GenBank/DDBJ databases">
        <title>Genome data of Colletotrichum spp.</title>
        <authorList>
            <person name="Utami Y.D."/>
            <person name="Hiruma K."/>
        </authorList>
    </citation>
    <scope>NUCLEOTIDE SEQUENCE [LARGE SCALE GENOMIC DNA]</scope>
    <source>
        <strain evidence="5 6">MAFF 239500</strain>
    </source>
</reference>
<dbReference type="GO" id="GO:0016616">
    <property type="term" value="F:oxidoreductase activity, acting on the CH-OH group of donors, NAD or NADP as acceptor"/>
    <property type="evidence" value="ECO:0007669"/>
    <property type="project" value="UniProtKB-ARBA"/>
</dbReference>
<sequence length="345" mass="38785">MATINISGIAVPRLSFGLGSLMSWAPGHSHPLPTDSSVEVQQAIDAGFRHFNTGDLYTNNDSLAKVLRRSNLKRSEVFLSLKINTYASLGCRGRDHIIQTVKEEIERFGILEGYIDILQLHFPPRGYAGNMTNRETWRVLEDLKDQGVARIIGVSNWYVADSTIIWLVQPDRGSRARFCRTLPDYHDIFNASDLKHPPQLNECEFNPFLLSDPKVRELHEFEVKHNIVPMNYGFLTAISGRLPTKDSSALLQKLEEQSKLTKLSTADLLLSWAYYRLGGIVVTSTSKADRAKKTFELLSAEKAPVNGGVYEEIEKAAALDGPEGKVFYGHPHMEKARRENMNAQK</sequence>
<dbReference type="InterPro" id="IPR020471">
    <property type="entry name" value="AKR"/>
</dbReference>
<dbReference type="GeneID" id="73332935"/>